<feature type="compositionally biased region" description="Polar residues" evidence="1">
    <location>
        <begin position="740"/>
        <end position="751"/>
    </location>
</feature>
<organism evidence="3">
    <name type="scientific">Chromera velia CCMP2878</name>
    <dbReference type="NCBI Taxonomy" id="1169474"/>
    <lineage>
        <taxon>Eukaryota</taxon>
        <taxon>Sar</taxon>
        <taxon>Alveolata</taxon>
        <taxon>Colpodellida</taxon>
        <taxon>Chromeraceae</taxon>
        <taxon>Chromera</taxon>
    </lineage>
</organism>
<evidence type="ECO:0000256" key="2">
    <source>
        <dbReference type="SAM" id="Phobius"/>
    </source>
</evidence>
<keyword evidence="2" id="KW-0472">Membrane</keyword>
<feature type="transmembrane region" description="Helical" evidence="2">
    <location>
        <begin position="799"/>
        <end position="818"/>
    </location>
</feature>
<protein>
    <recommendedName>
        <fullName evidence="4">Sushi domain-containing protein</fullName>
    </recommendedName>
</protein>
<feature type="transmembrane region" description="Helical" evidence="2">
    <location>
        <begin position="762"/>
        <end position="779"/>
    </location>
</feature>
<feature type="compositionally biased region" description="Basic and acidic residues" evidence="1">
    <location>
        <begin position="717"/>
        <end position="734"/>
    </location>
</feature>
<keyword evidence="2" id="KW-1133">Transmembrane helix</keyword>
<feature type="compositionally biased region" description="Basic and acidic residues" evidence="1">
    <location>
        <begin position="536"/>
        <end position="548"/>
    </location>
</feature>
<feature type="compositionally biased region" description="Basic and acidic residues" evidence="1">
    <location>
        <begin position="658"/>
        <end position="679"/>
    </location>
</feature>
<feature type="region of interest" description="Disordered" evidence="1">
    <location>
        <begin position="712"/>
        <end position="751"/>
    </location>
</feature>
<dbReference type="PhylomeDB" id="A0A0G4H476"/>
<keyword evidence="2" id="KW-0812">Transmembrane</keyword>
<accession>A0A0G4H476</accession>
<feature type="region of interest" description="Disordered" evidence="1">
    <location>
        <begin position="526"/>
        <end position="550"/>
    </location>
</feature>
<feature type="region of interest" description="Disordered" evidence="1">
    <location>
        <begin position="592"/>
        <end position="686"/>
    </location>
</feature>
<feature type="transmembrane region" description="Helical" evidence="2">
    <location>
        <begin position="397"/>
        <end position="417"/>
    </location>
</feature>
<evidence type="ECO:0000256" key="1">
    <source>
        <dbReference type="SAM" id="MobiDB-lite"/>
    </source>
</evidence>
<reference evidence="3" key="1">
    <citation type="submission" date="2014-11" db="EMBL/GenBank/DDBJ databases">
        <authorList>
            <person name="Otto D Thomas"/>
            <person name="Naeem Raeece"/>
        </authorList>
    </citation>
    <scope>NUCLEOTIDE SEQUENCE</scope>
</reference>
<evidence type="ECO:0000313" key="3">
    <source>
        <dbReference type="EMBL" id="CEM38560.1"/>
    </source>
</evidence>
<dbReference type="VEuPathDB" id="CryptoDB:Cvel_5677"/>
<proteinExistence type="predicted"/>
<feature type="transmembrane region" description="Helical" evidence="2">
    <location>
        <begin position="561"/>
        <end position="580"/>
    </location>
</feature>
<sequence>MYGYIFDNPTFPSEEEIKEINRTIGVAVSANHTVDDWLSGESGDETPKLENLTETVRVKRHLYRPETFLDVRCDLHNGFFDSQRKETKEEDAGPEKIRCIDGGFSAITTLCRRPCPDLGSYFQSLGYRIERYQVTCAEGHHPYSGNIPQTIYCSNGTWSLINLRCEPKCEPFYKAMWKSSNHIFGYIDKFGVYAQPYVMLGNIFTDIPGDDVTVTCNEGFQVVWGSEADFQRLVCVGAKWTQLSMICERPCPVPFYSPISFDPRWNLKKPAYDILPGPHGNLLPVPSRSYQILRCGSQELWESFENIGSYEPPGGRYFAPGTAFKLQCGGNARAYPLESSSQEVYCARGSFDAPTFSCMRPWDIESFDFKNFITIFVIVAILLFCTFAAVKLQMWTIFGVCAAPFVLSFVWWTWFMWSPTVSTSYVETYAYACLKCDRPIEHRPRADEGRPLPWGRSVIFEPYPKPLSEIGSKRFNNPRPSWSVLCTEAFRGGFMPGRLMKVSPSFAEFLWDWGIRPWAEFMQWTQENGGTSEGPDGEKGEETGEEGRSGSFSVSLLGGAFLFWSIAPLTFALGVLRILMERAVSCFSGSFSVGEGRSTPPVPSEDSSASSPSASGWPASERRDGQDSEREGEESGCPCKDAEWQETRTPPQSLAASSREESEPPREREAWEFEGERMGSSESFGWGEGAVDREVIERRAPMMPHCSCCADCATSPERPRGSQEKPVRESEEGGRLPLGSRQNPVQEKTESGTVTWVSLERWTSVVGAIVGSLFSPIHSSASLHAKREGRPRPPEIPDLFVLAGGLVLIVAVVWVLRLRSLRDLRQRPLSSKKNGEYGQ</sequence>
<name>A0A0G4H476_9ALVE</name>
<feature type="compositionally biased region" description="Low complexity" evidence="1">
    <location>
        <begin position="604"/>
        <end position="619"/>
    </location>
</feature>
<dbReference type="EMBL" id="CDMZ01001864">
    <property type="protein sequence ID" value="CEM38560.1"/>
    <property type="molecule type" value="Genomic_DNA"/>
</dbReference>
<feature type="transmembrane region" description="Helical" evidence="2">
    <location>
        <begin position="372"/>
        <end position="390"/>
    </location>
</feature>
<evidence type="ECO:0008006" key="4">
    <source>
        <dbReference type="Google" id="ProtNLM"/>
    </source>
</evidence>
<dbReference type="AlphaFoldDB" id="A0A0G4H476"/>
<gene>
    <name evidence="3" type="ORF">Cvel_5677</name>
</gene>
<feature type="compositionally biased region" description="Basic and acidic residues" evidence="1">
    <location>
        <begin position="620"/>
        <end position="629"/>
    </location>
</feature>